<protein>
    <submittedName>
        <fullName evidence="3">Acyl-CoA thioester hydrolase</fullName>
        <ecNumber evidence="3">3.1.2.-</ecNumber>
    </submittedName>
</protein>
<keyword evidence="4" id="KW-1185">Reference proteome</keyword>
<dbReference type="Pfam" id="PF13279">
    <property type="entry name" value="4HBT_2"/>
    <property type="match status" value="1"/>
</dbReference>
<dbReference type="InterPro" id="IPR029069">
    <property type="entry name" value="HotDog_dom_sf"/>
</dbReference>
<dbReference type="Proteomes" id="UP001242480">
    <property type="component" value="Unassembled WGS sequence"/>
</dbReference>
<dbReference type="NCBIfam" id="TIGR00051">
    <property type="entry name" value="YbgC/FadM family acyl-CoA thioesterase"/>
    <property type="match status" value="1"/>
</dbReference>
<evidence type="ECO:0000256" key="1">
    <source>
        <dbReference type="ARBA" id="ARBA00005953"/>
    </source>
</evidence>
<evidence type="ECO:0000313" key="3">
    <source>
        <dbReference type="EMBL" id="MDQ0474445.1"/>
    </source>
</evidence>
<accession>A0ABU0JJJ2</accession>
<dbReference type="PROSITE" id="PS01328">
    <property type="entry name" value="4HBCOA_THIOESTERASE"/>
    <property type="match status" value="1"/>
</dbReference>
<reference evidence="3 4" key="1">
    <citation type="submission" date="2023-07" db="EMBL/GenBank/DDBJ databases">
        <title>Genomic Encyclopedia of Type Strains, Phase IV (KMG-IV): sequencing the most valuable type-strain genomes for metagenomic binning, comparative biology and taxonomic classification.</title>
        <authorList>
            <person name="Goeker M."/>
        </authorList>
    </citation>
    <scope>NUCLEOTIDE SEQUENCE [LARGE SCALE GENOMIC DNA]</scope>
    <source>
        <strain evidence="3 4">DSM 19619</strain>
    </source>
</reference>
<proteinExistence type="inferred from homology"/>
<dbReference type="NCBIfam" id="TIGR02799">
    <property type="entry name" value="thio_ybgC"/>
    <property type="match status" value="1"/>
</dbReference>
<dbReference type="SUPFAM" id="SSF54637">
    <property type="entry name" value="Thioesterase/thiol ester dehydrase-isomerase"/>
    <property type="match status" value="1"/>
</dbReference>
<dbReference type="InterPro" id="IPR050563">
    <property type="entry name" value="4-hydroxybenzoyl-CoA_TE"/>
</dbReference>
<dbReference type="InterPro" id="IPR006684">
    <property type="entry name" value="YbgC/YbaW"/>
</dbReference>
<name>A0ABU0JJJ2_9HYPH</name>
<dbReference type="Gene3D" id="3.10.129.10">
    <property type="entry name" value="Hotdog Thioesterase"/>
    <property type="match status" value="1"/>
</dbReference>
<dbReference type="PANTHER" id="PTHR31793:SF37">
    <property type="entry name" value="ACYL-COA THIOESTER HYDROLASE YBGC"/>
    <property type="match status" value="1"/>
</dbReference>
<evidence type="ECO:0000256" key="2">
    <source>
        <dbReference type="ARBA" id="ARBA00022801"/>
    </source>
</evidence>
<dbReference type="InterPro" id="IPR014166">
    <property type="entry name" value="Tol-Pal_acyl-CoA_thioesterase"/>
</dbReference>
<organism evidence="3 4">
    <name type="scientific">Labrys wisconsinensis</name>
    <dbReference type="NCBI Taxonomy" id="425677"/>
    <lineage>
        <taxon>Bacteria</taxon>
        <taxon>Pseudomonadati</taxon>
        <taxon>Pseudomonadota</taxon>
        <taxon>Alphaproteobacteria</taxon>
        <taxon>Hyphomicrobiales</taxon>
        <taxon>Xanthobacteraceae</taxon>
        <taxon>Labrys</taxon>
    </lineage>
</organism>
<dbReference type="PANTHER" id="PTHR31793">
    <property type="entry name" value="4-HYDROXYBENZOYL-COA THIOESTERASE FAMILY MEMBER"/>
    <property type="match status" value="1"/>
</dbReference>
<gene>
    <name evidence="3" type="ORF">QO011_007486</name>
</gene>
<dbReference type="EMBL" id="JAUSVX010000023">
    <property type="protein sequence ID" value="MDQ0474445.1"/>
    <property type="molecule type" value="Genomic_DNA"/>
</dbReference>
<comment type="caution">
    <text evidence="3">The sequence shown here is derived from an EMBL/GenBank/DDBJ whole genome shotgun (WGS) entry which is preliminary data.</text>
</comment>
<dbReference type="GO" id="GO:0016787">
    <property type="term" value="F:hydrolase activity"/>
    <property type="evidence" value="ECO:0007669"/>
    <property type="project" value="UniProtKB-KW"/>
</dbReference>
<keyword evidence="2 3" id="KW-0378">Hydrolase</keyword>
<dbReference type="PIRSF" id="PIRSF003230">
    <property type="entry name" value="YbgC"/>
    <property type="match status" value="1"/>
</dbReference>
<evidence type="ECO:0000313" key="4">
    <source>
        <dbReference type="Proteomes" id="UP001242480"/>
    </source>
</evidence>
<dbReference type="InterPro" id="IPR008272">
    <property type="entry name" value="HB-CoA_thioesterase_AS"/>
</dbReference>
<comment type="similarity">
    <text evidence="1">Belongs to the 4-hydroxybenzoyl-CoA thioesterase family.</text>
</comment>
<sequence>MTEIFQGPAGGAFDGVRHVLPLRVYYEDTDFSGVVYHASYLRFFERGRTEFVRALGIDQKALHAQTGTSFAVRRLTIDYLKPALMDDVVVVETRIGAASGASLQLEQALRRDGEVLASADVLVVCIRGGRPQRLPEAMRGARGRQA</sequence>
<dbReference type="RefSeq" id="WP_307284080.1">
    <property type="nucleotide sequence ID" value="NZ_JAUSVX010000023.1"/>
</dbReference>
<dbReference type="EC" id="3.1.2.-" evidence="3"/>
<dbReference type="CDD" id="cd00586">
    <property type="entry name" value="4HBT"/>
    <property type="match status" value="1"/>
</dbReference>